<evidence type="ECO:0000256" key="1">
    <source>
        <dbReference type="ARBA" id="ARBA00007992"/>
    </source>
</evidence>
<dbReference type="Pfam" id="PF01494">
    <property type="entry name" value="FAD_binding_3"/>
    <property type="match status" value="1"/>
</dbReference>
<name>A0AAD6D175_9EURO</name>
<dbReference type="InterPro" id="IPR050493">
    <property type="entry name" value="FAD-dep_Monooxygenase_BioMet"/>
</dbReference>
<dbReference type="GO" id="GO:0004497">
    <property type="term" value="F:monooxygenase activity"/>
    <property type="evidence" value="ECO:0007669"/>
    <property type="project" value="UniProtKB-KW"/>
</dbReference>
<keyword evidence="9" id="KW-1185">Reference proteome</keyword>
<comment type="caution">
    <text evidence="8">The sequence shown here is derived from an EMBL/GenBank/DDBJ whole genome shotgun (WGS) entry which is preliminary data.</text>
</comment>
<reference evidence="8 9" key="1">
    <citation type="journal article" date="2023" name="IMA Fungus">
        <title>Comparative genomic study of the Penicillium genus elucidates a diverse pangenome and 15 lateral gene transfer events.</title>
        <authorList>
            <person name="Petersen C."/>
            <person name="Sorensen T."/>
            <person name="Nielsen M.R."/>
            <person name="Sondergaard T.E."/>
            <person name="Sorensen J.L."/>
            <person name="Fitzpatrick D.A."/>
            <person name="Frisvad J.C."/>
            <person name="Nielsen K.L."/>
        </authorList>
    </citation>
    <scope>NUCLEOTIDE SEQUENCE [LARGE SCALE GENOMIC DNA]</scope>
    <source>
        <strain evidence="8 9">IBT 35679</strain>
    </source>
</reference>
<dbReference type="EMBL" id="JAQIZZ010000003">
    <property type="protein sequence ID" value="KAJ5547146.1"/>
    <property type="molecule type" value="Genomic_DNA"/>
</dbReference>
<evidence type="ECO:0000256" key="5">
    <source>
        <dbReference type="ARBA" id="ARBA00023033"/>
    </source>
</evidence>
<evidence type="ECO:0000256" key="2">
    <source>
        <dbReference type="ARBA" id="ARBA00022630"/>
    </source>
</evidence>
<accession>A0AAD6D175</accession>
<proteinExistence type="inferred from homology"/>
<dbReference type="Proteomes" id="UP001220324">
    <property type="component" value="Unassembled WGS sequence"/>
</dbReference>
<dbReference type="Gene3D" id="3.50.50.60">
    <property type="entry name" value="FAD/NAD(P)-binding domain"/>
    <property type="match status" value="1"/>
</dbReference>
<keyword evidence="2" id="KW-0285">Flavoprotein</keyword>
<evidence type="ECO:0000259" key="7">
    <source>
        <dbReference type="Pfam" id="PF01494"/>
    </source>
</evidence>
<feature type="domain" description="FAD-binding" evidence="7">
    <location>
        <begin position="2"/>
        <end position="156"/>
    </location>
</feature>
<protein>
    <recommendedName>
        <fullName evidence="7">FAD-binding domain-containing protein</fullName>
    </recommendedName>
</protein>
<dbReference type="PANTHER" id="PTHR13789">
    <property type="entry name" value="MONOOXYGENASE"/>
    <property type="match status" value="1"/>
</dbReference>
<dbReference type="PANTHER" id="PTHR13789:SF306">
    <property type="entry name" value="HYDROXYLASE, PUTATIVE-RELATED"/>
    <property type="match status" value="1"/>
</dbReference>
<evidence type="ECO:0000256" key="3">
    <source>
        <dbReference type="ARBA" id="ARBA00022827"/>
    </source>
</evidence>
<dbReference type="InterPro" id="IPR002938">
    <property type="entry name" value="FAD-bd"/>
</dbReference>
<dbReference type="SUPFAM" id="SSF51905">
    <property type="entry name" value="FAD/NAD(P)-binding domain"/>
    <property type="match status" value="1"/>
</dbReference>
<keyword evidence="6" id="KW-0732">Signal</keyword>
<feature type="chain" id="PRO_5041900841" description="FAD-binding domain-containing protein" evidence="6">
    <location>
        <begin position="19"/>
        <end position="451"/>
    </location>
</feature>
<organism evidence="8 9">
    <name type="scientific">Penicillium frequentans</name>
    <dbReference type="NCBI Taxonomy" id="3151616"/>
    <lineage>
        <taxon>Eukaryota</taxon>
        <taxon>Fungi</taxon>
        <taxon>Dikarya</taxon>
        <taxon>Ascomycota</taxon>
        <taxon>Pezizomycotina</taxon>
        <taxon>Eurotiomycetes</taxon>
        <taxon>Eurotiomycetidae</taxon>
        <taxon>Eurotiales</taxon>
        <taxon>Aspergillaceae</taxon>
        <taxon>Penicillium</taxon>
    </lineage>
</organism>
<keyword evidence="4" id="KW-0560">Oxidoreductase</keyword>
<dbReference type="GO" id="GO:0071949">
    <property type="term" value="F:FAD binding"/>
    <property type="evidence" value="ECO:0007669"/>
    <property type="project" value="InterPro"/>
</dbReference>
<gene>
    <name evidence="8" type="ORF">N7494_004731</name>
</gene>
<keyword evidence="3" id="KW-0274">FAD</keyword>
<dbReference type="AlphaFoldDB" id="A0AAD6D175"/>
<dbReference type="InterPro" id="IPR036188">
    <property type="entry name" value="FAD/NAD-bd_sf"/>
</dbReference>
<sequence length="451" mass="49937">MQIIIVGAGIAGLSVALALSKSNHEVLVLESAPQLAELGAGVQMTPQAIKYLFSWGLKEDLLADCITPEKILFKDSKDSALIGALDMTTFEDEFCAPYIVIHRASLHHILHRHAVQAGARIRLDATVTRYDFENGSVELKGGEMLSADLVVGADGIYFLVVFLDSAENDLGINSFARSQLLGSSDPGTQPTGWAALRMMAETSKIKANPITASLVDLDTYNSNFWIAPDKSCMTYWIKDASMLNIVLSHRDDIDMRNLTYEEHKEFVDDLFKDFDLPVRELINLAIPKIVNYPVYAVPPLPHWVHPSGRFTLIGDAAHAMAFYMSMGVSLAVEDAVSLEVALDHARELKTGQAGLEHALSVFEDVRKRRTERVQKASLRAGDSYHVPDGKEREAMYKLMAQPNYFPEPSMDDPSEAEDGIGGLANKWTRGWCFTFSAYGSVDRRFDEEMLG</sequence>
<evidence type="ECO:0000256" key="4">
    <source>
        <dbReference type="ARBA" id="ARBA00023002"/>
    </source>
</evidence>
<evidence type="ECO:0000313" key="9">
    <source>
        <dbReference type="Proteomes" id="UP001220324"/>
    </source>
</evidence>
<evidence type="ECO:0000256" key="6">
    <source>
        <dbReference type="SAM" id="SignalP"/>
    </source>
</evidence>
<evidence type="ECO:0000313" key="8">
    <source>
        <dbReference type="EMBL" id="KAJ5547146.1"/>
    </source>
</evidence>
<comment type="similarity">
    <text evidence="1">Belongs to the paxM FAD-dependent monooxygenase family.</text>
</comment>
<feature type="signal peptide" evidence="6">
    <location>
        <begin position="1"/>
        <end position="18"/>
    </location>
</feature>
<keyword evidence="5" id="KW-0503">Monooxygenase</keyword>
<dbReference type="PRINTS" id="PR00420">
    <property type="entry name" value="RNGMNOXGNASE"/>
</dbReference>